<keyword evidence="2" id="KW-1185">Reference proteome</keyword>
<sequence>MTSVYAACQREDVLELIADGRPGQERQTEEQNDRGNILIGASSAALMDATDGSPWVLSQDHRNTELLAEM</sequence>
<reference evidence="1" key="1">
    <citation type="submission" date="2022-07" db="EMBL/GenBank/DDBJ databases">
        <title>Chromosome-level genome of Muraenolepis orangiensis.</title>
        <authorList>
            <person name="Kim J."/>
        </authorList>
    </citation>
    <scope>NUCLEOTIDE SEQUENCE</scope>
    <source>
        <strain evidence="1">KU_S4_2022</strain>
        <tissue evidence="1">Muscle</tissue>
    </source>
</reference>
<comment type="caution">
    <text evidence="1">The sequence shown here is derived from an EMBL/GenBank/DDBJ whole genome shotgun (WGS) entry which is preliminary data.</text>
</comment>
<dbReference type="Proteomes" id="UP001148018">
    <property type="component" value="Unassembled WGS sequence"/>
</dbReference>
<gene>
    <name evidence="1" type="ORF">NHX12_007185</name>
</gene>
<evidence type="ECO:0000313" key="2">
    <source>
        <dbReference type="Proteomes" id="UP001148018"/>
    </source>
</evidence>
<name>A0A9Q0DRU8_9TELE</name>
<dbReference type="AlphaFoldDB" id="A0A9Q0DRU8"/>
<evidence type="ECO:0000313" key="1">
    <source>
        <dbReference type="EMBL" id="KAJ3592055.1"/>
    </source>
</evidence>
<dbReference type="EMBL" id="JANIIK010000113">
    <property type="protein sequence ID" value="KAJ3592055.1"/>
    <property type="molecule type" value="Genomic_DNA"/>
</dbReference>
<accession>A0A9Q0DRU8</accession>
<organism evidence="1 2">
    <name type="scientific">Muraenolepis orangiensis</name>
    <name type="common">Patagonian moray cod</name>
    <dbReference type="NCBI Taxonomy" id="630683"/>
    <lineage>
        <taxon>Eukaryota</taxon>
        <taxon>Metazoa</taxon>
        <taxon>Chordata</taxon>
        <taxon>Craniata</taxon>
        <taxon>Vertebrata</taxon>
        <taxon>Euteleostomi</taxon>
        <taxon>Actinopterygii</taxon>
        <taxon>Neopterygii</taxon>
        <taxon>Teleostei</taxon>
        <taxon>Neoteleostei</taxon>
        <taxon>Acanthomorphata</taxon>
        <taxon>Zeiogadaria</taxon>
        <taxon>Gadariae</taxon>
        <taxon>Gadiformes</taxon>
        <taxon>Muraenolepidoidei</taxon>
        <taxon>Muraenolepididae</taxon>
        <taxon>Muraenolepis</taxon>
    </lineage>
</organism>
<proteinExistence type="predicted"/>
<protein>
    <submittedName>
        <fullName evidence="1">Uncharacterized protein</fullName>
    </submittedName>
</protein>